<accession>A0ABT9AY59</accession>
<protein>
    <recommendedName>
        <fullName evidence="3">ASCH domain-containing protein</fullName>
    </recommendedName>
</protein>
<evidence type="ECO:0000313" key="2">
    <source>
        <dbReference type="Proteomes" id="UP001233314"/>
    </source>
</evidence>
<organism evidence="1 2">
    <name type="scientific">Nocardioides jiangxiensis</name>
    <dbReference type="NCBI Taxonomy" id="3064524"/>
    <lineage>
        <taxon>Bacteria</taxon>
        <taxon>Bacillati</taxon>
        <taxon>Actinomycetota</taxon>
        <taxon>Actinomycetes</taxon>
        <taxon>Propionibacteriales</taxon>
        <taxon>Nocardioidaceae</taxon>
        <taxon>Nocardioides</taxon>
    </lineage>
</organism>
<dbReference type="EMBL" id="JAUQTA010000001">
    <property type="protein sequence ID" value="MDO7867506.1"/>
    <property type="molecule type" value="Genomic_DNA"/>
</dbReference>
<keyword evidence="2" id="KW-1185">Reference proteome</keyword>
<evidence type="ECO:0008006" key="3">
    <source>
        <dbReference type="Google" id="ProtNLM"/>
    </source>
</evidence>
<proteinExistence type="predicted"/>
<dbReference type="RefSeq" id="WP_305028325.1">
    <property type="nucleotide sequence ID" value="NZ_JAUQTA010000001.1"/>
</dbReference>
<name>A0ABT9AY59_9ACTN</name>
<evidence type="ECO:0000313" key="1">
    <source>
        <dbReference type="EMBL" id="MDO7867506.1"/>
    </source>
</evidence>
<dbReference type="Proteomes" id="UP001233314">
    <property type="component" value="Unassembled WGS sequence"/>
</dbReference>
<comment type="caution">
    <text evidence="1">The sequence shown here is derived from an EMBL/GenBank/DDBJ whole genome shotgun (WGS) entry which is preliminary data.</text>
</comment>
<reference evidence="1 2" key="1">
    <citation type="submission" date="2023-07" db="EMBL/GenBank/DDBJ databases">
        <title>Nocardioides sp. nov WY-20 isolated from soil.</title>
        <authorList>
            <person name="Liu B."/>
            <person name="Wan Y."/>
        </authorList>
    </citation>
    <scope>NUCLEOTIDE SEQUENCE [LARGE SCALE GENOMIC DNA]</scope>
    <source>
        <strain evidence="1 2">WY-20</strain>
    </source>
</reference>
<gene>
    <name evidence="1" type="ORF">Q5722_03900</name>
</gene>
<sequence length="196" mass="21851">MIPRALMDGIVSGELDLAFRRWTRRMHVPGGTQRTPGGVVRFEAVDVVDLDAITEDEAGRAGQPLERIRAALAQKEGDVYRIRLSFAGADERVALREKARLTPKQRDDLVSTLAGMDDRSKRGPWTRQHLELIEAHPSTLAEEIAASIGREKLPFKADVRRLKELGLTESLRPGYRLSPRGRALLRHLRSLDGSSA</sequence>